<comment type="function">
    <text evidence="4">Reversible hydration of carbon dioxide.</text>
</comment>
<evidence type="ECO:0000313" key="7">
    <source>
        <dbReference type="Proteomes" id="UP000054495"/>
    </source>
</evidence>
<dbReference type="PROSITE" id="PS00162">
    <property type="entry name" value="ALPHA_CA_1"/>
    <property type="match status" value="1"/>
</dbReference>
<dbReference type="InterPro" id="IPR001148">
    <property type="entry name" value="CA_dom"/>
</dbReference>
<dbReference type="CDD" id="cd00326">
    <property type="entry name" value="alpha_CA"/>
    <property type="match status" value="1"/>
</dbReference>
<evidence type="ECO:0000256" key="4">
    <source>
        <dbReference type="RuleBase" id="RU367011"/>
    </source>
</evidence>
<feature type="domain" description="Alpha-carbonic anhydrase" evidence="5">
    <location>
        <begin position="1"/>
        <end position="278"/>
    </location>
</feature>
<dbReference type="InterPro" id="IPR036398">
    <property type="entry name" value="CA_dom_sf"/>
</dbReference>
<sequence>MSTLSMQYTQDLLMGIFFTDMMHGNGLLNVEEANSQSCHQEDAKGEDRRRLAIKMNSSFLSLLQLLENEASSIKLKYNEGDCHEVVVLPTTWMLRTNDDCKTTFTASHLPAEFRLLQIHGHWGESADCGSEHSIDYRQFSGEIHFVFWNTNYELEDASNHPDGMAVLAVFLTEGKYNHDYAHISGVILEAVNNKAPVSVPRNFDLTKLLPEGSDYVFYEGSLTTPPYTECVLWTVMLEPVEVSVNQRKLPGFNGSAEAVKSTRGLESGAKSMGNVTVL</sequence>
<keyword evidence="7" id="KW-1185">Reference proteome</keyword>
<dbReference type="PANTHER" id="PTHR18952:SF124">
    <property type="entry name" value="CARBONIC ANHYDRASE 7"/>
    <property type="match status" value="1"/>
</dbReference>
<dbReference type="EC" id="4.2.1.1" evidence="4"/>
<dbReference type="PANTHER" id="PTHR18952">
    <property type="entry name" value="CARBONIC ANHYDRASE"/>
    <property type="match status" value="1"/>
</dbReference>
<organism evidence="6 7">
    <name type="scientific">Ancylostoma ceylanicum</name>
    <dbReference type="NCBI Taxonomy" id="53326"/>
    <lineage>
        <taxon>Eukaryota</taxon>
        <taxon>Metazoa</taxon>
        <taxon>Ecdysozoa</taxon>
        <taxon>Nematoda</taxon>
        <taxon>Chromadorea</taxon>
        <taxon>Rhabditida</taxon>
        <taxon>Rhabditina</taxon>
        <taxon>Rhabditomorpha</taxon>
        <taxon>Strongyloidea</taxon>
        <taxon>Ancylostomatidae</taxon>
        <taxon>Ancylostomatinae</taxon>
        <taxon>Ancylostoma</taxon>
    </lineage>
</organism>
<dbReference type="GO" id="GO:0004089">
    <property type="term" value="F:carbonate dehydratase activity"/>
    <property type="evidence" value="ECO:0007669"/>
    <property type="project" value="UniProtKB-UniRule"/>
</dbReference>
<dbReference type="Gene3D" id="3.10.200.10">
    <property type="entry name" value="Alpha carbonic anhydrase"/>
    <property type="match status" value="1"/>
</dbReference>
<dbReference type="GO" id="GO:0005737">
    <property type="term" value="C:cytoplasm"/>
    <property type="evidence" value="ECO:0007669"/>
    <property type="project" value="TreeGrafter"/>
</dbReference>
<dbReference type="GO" id="GO:0008270">
    <property type="term" value="F:zinc ion binding"/>
    <property type="evidence" value="ECO:0007669"/>
    <property type="project" value="UniProtKB-UniRule"/>
</dbReference>
<comment type="cofactor">
    <cofactor evidence="4">
        <name>Zn(2+)</name>
        <dbReference type="ChEBI" id="CHEBI:29105"/>
    </cofactor>
</comment>
<dbReference type="SMART" id="SM01057">
    <property type="entry name" value="Carb_anhydrase"/>
    <property type="match status" value="1"/>
</dbReference>
<evidence type="ECO:0000313" key="6">
    <source>
        <dbReference type="EMBL" id="EPB66727.1"/>
    </source>
</evidence>
<reference evidence="6 7" key="1">
    <citation type="submission" date="2013-05" db="EMBL/GenBank/DDBJ databases">
        <title>Draft genome of the parasitic nematode Anyclostoma ceylanicum.</title>
        <authorList>
            <person name="Mitreva M."/>
        </authorList>
    </citation>
    <scope>NUCLEOTIDE SEQUENCE [LARGE SCALE GENOMIC DNA]</scope>
</reference>
<evidence type="ECO:0000259" key="5">
    <source>
        <dbReference type="PROSITE" id="PS51144"/>
    </source>
</evidence>
<accession>A0A0D6LGD9</accession>
<gene>
    <name evidence="6" type="ORF">ANCCEY_14182</name>
</gene>
<dbReference type="InterPro" id="IPR018338">
    <property type="entry name" value="Carbonic_anhydrase_a-class_CS"/>
</dbReference>
<protein>
    <recommendedName>
        <fullName evidence="4">Carbonic anhydrase</fullName>
        <ecNumber evidence="4">4.2.1.1</ecNumber>
    </recommendedName>
</protein>
<evidence type="ECO:0000256" key="2">
    <source>
        <dbReference type="ARBA" id="ARBA00022723"/>
    </source>
</evidence>
<dbReference type="AlphaFoldDB" id="A0A0D6LGD9"/>
<name>A0A0D6LGD9_9BILA</name>
<comment type="similarity">
    <text evidence="1 4">Belongs to the alpha-carbonic anhydrase family.</text>
</comment>
<proteinExistence type="inferred from homology"/>
<dbReference type="PROSITE" id="PS51144">
    <property type="entry name" value="ALPHA_CA_2"/>
    <property type="match status" value="1"/>
</dbReference>
<dbReference type="SUPFAM" id="SSF51069">
    <property type="entry name" value="Carbonic anhydrase"/>
    <property type="match status" value="1"/>
</dbReference>
<evidence type="ECO:0000256" key="1">
    <source>
        <dbReference type="ARBA" id="ARBA00010718"/>
    </source>
</evidence>
<dbReference type="InterPro" id="IPR023561">
    <property type="entry name" value="Carbonic_anhydrase_a-class"/>
</dbReference>
<evidence type="ECO:0000256" key="3">
    <source>
        <dbReference type="ARBA" id="ARBA00022833"/>
    </source>
</evidence>
<dbReference type="EMBL" id="KE125950">
    <property type="protein sequence ID" value="EPB66727.1"/>
    <property type="molecule type" value="Genomic_DNA"/>
</dbReference>
<dbReference type="Pfam" id="PF00194">
    <property type="entry name" value="Carb_anhydrase"/>
    <property type="match status" value="1"/>
</dbReference>
<keyword evidence="2 4" id="KW-0479">Metal-binding</keyword>
<comment type="catalytic activity">
    <reaction evidence="4">
        <text>hydrogencarbonate + H(+) = CO2 + H2O</text>
        <dbReference type="Rhea" id="RHEA:10748"/>
        <dbReference type="ChEBI" id="CHEBI:15377"/>
        <dbReference type="ChEBI" id="CHEBI:15378"/>
        <dbReference type="ChEBI" id="CHEBI:16526"/>
        <dbReference type="ChEBI" id="CHEBI:17544"/>
        <dbReference type="EC" id="4.2.1.1"/>
    </reaction>
</comment>
<keyword evidence="3 4" id="KW-0862">Zinc</keyword>
<dbReference type="Proteomes" id="UP000054495">
    <property type="component" value="Unassembled WGS sequence"/>
</dbReference>
<keyword evidence="4" id="KW-0456">Lyase</keyword>